<dbReference type="Proteomes" id="UP000704068">
    <property type="component" value="Unassembled WGS sequence"/>
</dbReference>
<reference evidence="1" key="1">
    <citation type="submission" date="2020-04" db="EMBL/GenBank/DDBJ databases">
        <title>Deep metagenomics examines the oral microbiome during advanced dental caries in children, revealing novel taxa and co-occurrences with host molecules.</title>
        <authorList>
            <person name="Baker J.L."/>
            <person name="Morton J.T."/>
            <person name="Dinis M."/>
            <person name="Alvarez R."/>
            <person name="Tran N.C."/>
            <person name="Knight R."/>
            <person name="Edlund A."/>
        </authorList>
    </citation>
    <scope>NUCLEOTIDE SEQUENCE</scope>
    <source>
        <strain evidence="1">JCVI_34_bin.1</strain>
    </source>
</reference>
<evidence type="ECO:0000313" key="2">
    <source>
        <dbReference type="Proteomes" id="UP000704068"/>
    </source>
</evidence>
<evidence type="ECO:0000313" key="1">
    <source>
        <dbReference type="EMBL" id="MBF0970244.1"/>
    </source>
</evidence>
<dbReference type="AlphaFoldDB" id="A0A929RY66"/>
<name>A0A929RY66_9BACT</name>
<gene>
    <name evidence="1" type="ORF">HXK21_04285</name>
</gene>
<protein>
    <submittedName>
        <fullName evidence="1">Uncharacterized protein</fullName>
    </submittedName>
</protein>
<sequence>MDTKCKRTAIKDGDPNGAQLICFSFGAAKLWFGTSKQWFGTSKRWFGAGKR</sequence>
<comment type="caution">
    <text evidence="1">The sequence shown here is derived from an EMBL/GenBank/DDBJ whole genome shotgun (WGS) entry which is preliminary data.</text>
</comment>
<dbReference type="RefSeq" id="WP_303763537.1">
    <property type="nucleotide sequence ID" value="NZ_JABZGR010000009.1"/>
</dbReference>
<proteinExistence type="predicted"/>
<accession>A0A929RY66</accession>
<organism evidence="1 2">
    <name type="scientific">Alloprevotella tannerae</name>
    <dbReference type="NCBI Taxonomy" id="76122"/>
    <lineage>
        <taxon>Bacteria</taxon>
        <taxon>Pseudomonadati</taxon>
        <taxon>Bacteroidota</taxon>
        <taxon>Bacteroidia</taxon>
        <taxon>Bacteroidales</taxon>
        <taxon>Prevotellaceae</taxon>
        <taxon>Alloprevotella</taxon>
    </lineage>
</organism>
<dbReference type="EMBL" id="JABZGR010000009">
    <property type="protein sequence ID" value="MBF0970244.1"/>
    <property type="molecule type" value="Genomic_DNA"/>
</dbReference>